<accession>A0A6J5L6V2</accession>
<evidence type="ECO:0000313" key="1">
    <source>
        <dbReference type="EMBL" id="CAB4130124.1"/>
    </source>
</evidence>
<gene>
    <name evidence="1" type="ORF">UFOVP117_267</name>
</gene>
<proteinExistence type="predicted"/>
<reference evidence="1" key="1">
    <citation type="submission" date="2020-04" db="EMBL/GenBank/DDBJ databases">
        <authorList>
            <person name="Chiriac C."/>
            <person name="Salcher M."/>
            <person name="Ghai R."/>
            <person name="Kavagutti S V."/>
        </authorList>
    </citation>
    <scope>NUCLEOTIDE SEQUENCE</scope>
</reference>
<sequence>MRQKIYTINDFDFKPHGIIGGAVQGMLNLPNGITVSIVGGGEMGRLYGDGKDTFEIAAWLTDTGDWIDLGDDDDILRYVDKDKLQIILLDLSRK</sequence>
<protein>
    <submittedName>
        <fullName evidence="1">Uncharacterized protein</fullName>
    </submittedName>
</protein>
<organism evidence="1">
    <name type="scientific">uncultured Caudovirales phage</name>
    <dbReference type="NCBI Taxonomy" id="2100421"/>
    <lineage>
        <taxon>Viruses</taxon>
        <taxon>Duplodnaviria</taxon>
        <taxon>Heunggongvirae</taxon>
        <taxon>Uroviricota</taxon>
        <taxon>Caudoviricetes</taxon>
        <taxon>Peduoviridae</taxon>
        <taxon>Maltschvirus</taxon>
        <taxon>Maltschvirus maltsch</taxon>
    </lineage>
</organism>
<name>A0A6J5L6V2_9CAUD</name>
<dbReference type="EMBL" id="LR796235">
    <property type="protein sequence ID" value="CAB4130124.1"/>
    <property type="molecule type" value="Genomic_DNA"/>
</dbReference>